<evidence type="ECO:0008006" key="3">
    <source>
        <dbReference type="Google" id="ProtNLM"/>
    </source>
</evidence>
<reference evidence="2" key="1">
    <citation type="submission" date="2016-10" db="EMBL/GenBank/DDBJ databases">
        <authorList>
            <person name="Varghese N."/>
            <person name="Submissions S."/>
        </authorList>
    </citation>
    <scope>NUCLEOTIDE SEQUENCE [LARGE SCALE GENOMIC DNA]</scope>
    <source>
        <strain evidence="2">DSM 16477</strain>
    </source>
</reference>
<dbReference type="Gene3D" id="2.130.10.10">
    <property type="entry name" value="YVTN repeat-like/Quinoprotein amine dehydrogenase"/>
    <property type="match status" value="2"/>
</dbReference>
<dbReference type="SUPFAM" id="SSF50939">
    <property type="entry name" value="Sialidases"/>
    <property type="match status" value="1"/>
</dbReference>
<dbReference type="InterPro" id="IPR015943">
    <property type="entry name" value="WD40/YVTN_repeat-like_dom_sf"/>
</dbReference>
<dbReference type="AlphaFoldDB" id="A0A1G7VA84"/>
<dbReference type="InterPro" id="IPR006311">
    <property type="entry name" value="TAT_signal"/>
</dbReference>
<gene>
    <name evidence="1" type="ORF">SAMN04489759_1097</name>
</gene>
<evidence type="ECO:0000313" key="2">
    <source>
        <dbReference type="Proteomes" id="UP000199399"/>
    </source>
</evidence>
<dbReference type="Proteomes" id="UP000199399">
    <property type="component" value="Unassembled WGS sequence"/>
</dbReference>
<keyword evidence="2" id="KW-1185">Reference proteome</keyword>
<dbReference type="STRING" id="218672.SAMN04489759_1097"/>
<name>A0A1G7VA84_9RHOB</name>
<dbReference type="EMBL" id="FNBP01000009">
    <property type="protein sequence ID" value="SDG56637.1"/>
    <property type="molecule type" value="Genomic_DNA"/>
</dbReference>
<protein>
    <recommendedName>
        <fullName evidence="3">Pyridine nucleotide-disulfide oxidoreductase</fullName>
    </recommendedName>
</protein>
<organism evidence="1 2">
    <name type="scientific">Sulfitobacter delicatus</name>
    <dbReference type="NCBI Taxonomy" id="218672"/>
    <lineage>
        <taxon>Bacteria</taxon>
        <taxon>Pseudomonadati</taxon>
        <taxon>Pseudomonadota</taxon>
        <taxon>Alphaproteobacteria</taxon>
        <taxon>Rhodobacterales</taxon>
        <taxon>Roseobacteraceae</taxon>
        <taxon>Sulfitobacter</taxon>
    </lineage>
</organism>
<sequence length="315" mass="33148">MSLYQSRDISRRRMLSSGLAAMGAALTLPHVSYATTQGASIRALGYDGNSLIVASEHALWRVSTANQISERPLDHTVTAIASHPEASGSLFAAVEPTGLLRSRDGGRTWTNAGAGLPPVRVTALTQAALEPGLAYAALAGDGLWRSEDAGESWEFVMDRPYLNGAEQEVLTLVSVGNPTGMGGIWLYAGTEAGLTRVPDCFCRWQDVTAGNAMDALVEGKALPPTTPLPVGQPVPHLALSPKAPEQLYVGLDSGLWTSADAGVNWSLVADGKIDALAVDPADPQRLTVVRDGNLSVSRDGGLTFDTLDIFEGDKN</sequence>
<proteinExistence type="predicted"/>
<dbReference type="PROSITE" id="PS51318">
    <property type="entry name" value="TAT"/>
    <property type="match status" value="1"/>
</dbReference>
<accession>A0A1G7VA84</accession>
<evidence type="ECO:0000313" key="1">
    <source>
        <dbReference type="EMBL" id="SDG56637.1"/>
    </source>
</evidence>
<dbReference type="InterPro" id="IPR036278">
    <property type="entry name" value="Sialidase_sf"/>
</dbReference>
<dbReference type="RefSeq" id="WP_244153696.1">
    <property type="nucleotide sequence ID" value="NZ_FNBP01000009.1"/>
</dbReference>